<dbReference type="AlphaFoldDB" id="A0A927C505"/>
<keyword evidence="2" id="KW-1185">Reference proteome</keyword>
<accession>A0A927C505</accession>
<reference evidence="1" key="1">
    <citation type="submission" date="2020-09" db="EMBL/GenBank/DDBJ databases">
        <authorList>
            <person name="Yoon J.-W."/>
        </authorList>
    </citation>
    <scope>NUCLEOTIDE SEQUENCE</scope>
    <source>
        <strain evidence="1">KMU-158</strain>
    </source>
</reference>
<comment type="caution">
    <text evidence="1">The sequence shown here is derived from an EMBL/GenBank/DDBJ whole genome shotgun (WGS) entry which is preliminary data.</text>
</comment>
<proteinExistence type="predicted"/>
<dbReference type="RefSeq" id="WP_190765780.1">
    <property type="nucleotide sequence ID" value="NZ_JACXLD010000006.1"/>
</dbReference>
<sequence>MSIGSWTPENEKAKLEIEPEWLRRCLSLSGDAALAALPSPFTEAEQQQYSAFMRFSPEHWQQAVASFSNDELRTLMRFFAVAEWRISGWDAGDQSPVIWINRVLRQRGEKLTREELLWLRANSENRFIPNGAL</sequence>
<name>A0A927C505_9GAMM</name>
<organism evidence="1 2">
    <name type="scientific">Spongiibacter pelagi</name>
    <dbReference type="NCBI Taxonomy" id="2760804"/>
    <lineage>
        <taxon>Bacteria</taxon>
        <taxon>Pseudomonadati</taxon>
        <taxon>Pseudomonadota</taxon>
        <taxon>Gammaproteobacteria</taxon>
        <taxon>Cellvibrionales</taxon>
        <taxon>Spongiibacteraceae</taxon>
        <taxon>Spongiibacter</taxon>
    </lineage>
</organism>
<protein>
    <submittedName>
        <fullName evidence="1">Uncharacterized protein</fullName>
    </submittedName>
</protein>
<evidence type="ECO:0000313" key="2">
    <source>
        <dbReference type="Proteomes" id="UP000610558"/>
    </source>
</evidence>
<dbReference type="EMBL" id="JACXLD010000006">
    <property type="protein sequence ID" value="MBD2859691.1"/>
    <property type="molecule type" value="Genomic_DNA"/>
</dbReference>
<dbReference type="Proteomes" id="UP000610558">
    <property type="component" value="Unassembled WGS sequence"/>
</dbReference>
<evidence type="ECO:0000313" key="1">
    <source>
        <dbReference type="EMBL" id="MBD2859691.1"/>
    </source>
</evidence>
<gene>
    <name evidence="1" type="ORF">IB286_11825</name>
</gene>